<dbReference type="GO" id="GO:0003677">
    <property type="term" value="F:DNA binding"/>
    <property type="evidence" value="ECO:0007669"/>
    <property type="project" value="InterPro"/>
</dbReference>
<organism evidence="2 3">
    <name type="scientific">Parenemella sanctibonifatiensis</name>
    <dbReference type="NCBI Taxonomy" id="2016505"/>
    <lineage>
        <taxon>Bacteria</taxon>
        <taxon>Bacillati</taxon>
        <taxon>Actinomycetota</taxon>
        <taxon>Actinomycetes</taxon>
        <taxon>Propionibacteriales</taxon>
        <taxon>Propionibacteriaceae</taxon>
        <taxon>Parenemella</taxon>
    </lineage>
</organism>
<comment type="caution">
    <text evidence="2">The sequence shown here is derived from an EMBL/GenBank/DDBJ whole genome shotgun (WGS) entry which is preliminary data.</text>
</comment>
<protein>
    <submittedName>
        <fullName evidence="2">Transcriptional regulator</fullName>
    </submittedName>
</protein>
<accession>A0A255EGX2</accession>
<evidence type="ECO:0000313" key="2">
    <source>
        <dbReference type="EMBL" id="OYN90480.1"/>
    </source>
</evidence>
<sequence>METLAHQLRERRRDLGLTQAELADLADVSERFVRAVEAGKATVRVDKLGALVDTLGLELSARLKERS</sequence>
<dbReference type="InterPro" id="IPR010982">
    <property type="entry name" value="Lambda_DNA-bd_dom_sf"/>
</dbReference>
<dbReference type="Pfam" id="PF01381">
    <property type="entry name" value="HTH_3"/>
    <property type="match status" value="1"/>
</dbReference>
<gene>
    <name evidence="2" type="ORF">CGZ92_01210</name>
</gene>
<evidence type="ECO:0000259" key="1">
    <source>
        <dbReference type="PROSITE" id="PS50943"/>
    </source>
</evidence>
<dbReference type="SMART" id="SM00530">
    <property type="entry name" value="HTH_XRE"/>
    <property type="match status" value="1"/>
</dbReference>
<dbReference type="SUPFAM" id="SSF47413">
    <property type="entry name" value="lambda repressor-like DNA-binding domains"/>
    <property type="match status" value="1"/>
</dbReference>
<proteinExistence type="predicted"/>
<dbReference type="InterPro" id="IPR017507">
    <property type="entry name" value="Tscrpt_reg_HipB-like"/>
</dbReference>
<dbReference type="CDD" id="cd00093">
    <property type="entry name" value="HTH_XRE"/>
    <property type="match status" value="1"/>
</dbReference>
<dbReference type="AlphaFoldDB" id="A0A255EGX2"/>
<dbReference type="InterPro" id="IPR001387">
    <property type="entry name" value="Cro/C1-type_HTH"/>
</dbReference>
<dbReference type="EMBL" id="NMVI01000005">
    <property type="protein sequence ID" value="OYN90480.1"/>
    <property type="molecule type" value="Genomic_DNA"/>
</dbReference>
<name>A0A255EGX2_9ACTN</name>
<dbReference type="Proteomes" id="UP000216533">
    <property type="component" value="Unassembled WGS sequence"/>
</dbReference>
<reference evidence="2 3" key="1">
    <citation type="submission" date="2017-07" db="EMBL/GenBank/DDBJ databases">
        <title>Draft whole genome sequences of clinical Proprionibacteriaceae strains.</title>
        <authorList>
            <person name="Bernier A.-M."/>
            <person name="Bernard K."/>
            <person name="Domingo M.-C."/>
        </authorList>
    </citation>
    <scope>NUCLEOTIDE SEQUENCE [LARGE SCALE GENOMIC DNA]</scope>
    <source>
        <strain evidence="2 3">NML 160184</strain>
    </source>
</reference>
<dbReference type="PROSITE" id="PS50943">
    <property type="entry name" value="HTH_CROC1"/>
    <property type="match status" value="1"/>
</dbReference>
<dbReference type="Gene3D" id="1.10.260.40">
    <property type="entry name" value="lambda repressor-like DNA-binding domains"/>
    <property type="match status" value="1"/>
</dbReference>
<feature type="domain" description="HTH cro/C1-type" evidence="1">
    <location>
        <begin position="8"/>
        <end position="62"/>
    </location>
</feature>
<evidence type="ECO:0000313" key="3">
    <source>
        <dbReference type="Proteomes" id="UP000216533"/>
    </source>
</evidence>
<dbReference type="NCBIfam" id="TIGR03070">
    <property type="entry name" value="couple_hipB"/>
    <property type="match status" value="1"/>
</dbReference>